<dbReference type="CDD" id="cd01310">
    <property type="entry name" value="TatD_DNAse"/>
    <property type="match status" value="1"/>
</dbReference>
<dbReference type="OMA" id="PRNEPAK"/>
<dbReference type="FunFam" id="3.20.20.140:FF:000018">
    <property type="entry name" value="3'-5' ssDNA/RNA exonuclease TatD"/>
    <property type="match status" value="1"/>
</dbReference>
<evidence type="ECO:0000256" key="9">
    <source>
        <dbReference type="ARBA" id="ARBA00045223"/>
    </source>
</evidence>
<keyword evidence="5" id="KW-0378">Hydrolase</keyword>
<dbReference type="Proteomes" id="UP000198287">
    <property type="component" value="Unassembled WGS sequence"/>
</dbReference>
<keyword evidence="3" id="KW-0540">Nuclease</keyword>
<dbReference type="PANTHER" id="PTHR10060:SF15">
    <property type="entry name" value="DEOXYRIBONUCLEASE TATDN1"/>
    <property type="match status" value="1"/>
</dbReference>
<comment type="similarity">
    <text evidence="1">Belongs to the metallo-dependent hydrolases superfamily. TatD-type hydrolase family.</text>
</comment>
<dbReference type="InterPro" id="IPR018228">
    <property type="entry name" value="DNase_TatD-rel_CS"/>
</dbReference>
<comment type="caution">
    <text evidence="10">The sequence shown here is derived from an EMBL/GenBank/DDBJ whole genome shotgun (WGS) entry which is preliminary data.</text>
</comment>
<dbReference type="PROSITE" id="PS01090">
    <property type="entry name" value="TATD_2"/>
    <property type="match status" value="1"/>
</dbReference>
<keyword evidence="6" id="KW-0269">Exonuclease</keyword>
<accession>A0A226E0P4</accession>
<dbReference type="AlphaFoldDB" id="A0A226E0P4"/>
<evidence type="ECO:0000256" key="3">
    <source>
        <dbReference type="ARBA" id="ARBA00022722"/>
    </source>
</evidence>
<dbReference type="GO" id="GO:0008310">
    <property type="term" value="F:single-stranded DNA 3'-5' DNA exonuclease activity"/>
    <property type="evidence" value="ECO:0007669"/>
    <property type="project" value="TreeGrafter"/>
</dbReference>
<evidence type="ECO:0000256" key="1">
    <source>
        <dbReference type="ARBA" id="ARBA00009275"/>
    </source>
</evidence>
<proteinExistence type="inferred from homology"/>
<dbReference type="Gene3D" id="3.20.20.140">
    <property type="entry name" value="Metal-dependent hydrolases"/>
    <property type="match status" value="1"/>
</dbReference>
<dbReference type="STRING" id="158441.A0A226E0P4"/>
<name>A0A226E0P4_FOLCA</name>
<reference evidence="10 11" key="1">
    <citation type="submission" date="2015-12" db="EMBL/GenBank/DDBJ databases">
        <title>The genome of Folsomia candida.</title>
        <authorList>
            <person name="Faddeeva A."/>
            <person name="Derks M.F."/>
            <person name="Anvar Y."/>
            <person name="Smit S."/>
            <person name="Van Straalen N."/>
            <person name="Roelofs D."/>
        </authorList>
    </citation>
    <scope>NUCLEOTIDE SEQUENCE [LARGE SCALE GENOMIC DNA]</scope>
    <source>
        <strain evidence="10 11">VU population</strain>
        <tissue evidence="10">Whole body</tissue>
    </source>
</reference>
<dbReference type="GO" id="GO:0005829">
    <property type="term" value="C:cytosol"/>
    <property type="evidence" value="ECO:0007669"/>
    <property type="project" value="TreeGrafter"/>
</dbReference>
<dbReference type="InterPro" id="IPR032466">
    <property type="entry name" value="Metal_Hydrolase"/>
</dbReference>
<keyword evidence="2" id="KW-0963">Cytoplasm</keyword>
<dbReference type="InterPro" id="IPR050891">
    <property type="entry name" value="TatD-type_Hydrolase"/>
</dbReference>
<dbReference type="InterPro" id="IPR001130">
    <property type="entry name" value="TatD-like"/>
</dbReference>
<organism evidence="10 11">
    <name type="scientific">Folsomia candida</name>
    <name type="common">Springtail</name>
    <dbReference type="NCBI Taxonomy" id="158441"/>
    <lineage>
        <taxon>Eukaryota</taxon>
        <taxon>Metazoa</taxon>
        <taxon>Ecdysozoa</taxon>
        <taxon>Arthropoda</taxon>
        <taxon>Hexapoda</taxon>
        <taxon>Collembola</taxon>
        <taxon>Entomobryomorpha</taxon>
        <taxon>Isotomoidea</taxon>
        <taxon>Isotomidae</taxon>
        <taxon>Proisotominae</taxon>
        <taxon>Folsomia</taxon>
    </lineage>
</organism>
<evidence type="ECO:0000313" key="11">
    <source>
        <dbReference type="Proteomes" id="UP000198287"/>
    </source>
</evidence>
<evidence type="ECO:0000256" key="2">
    <source>
        <dbReference type="ARBA" id="ARBA00022490"/>
    </source>
</evidence>
<gene>
    <name evidence="10" type="ORF">Fcan01_14868</name>
</gene>
<dbReference type="Pfam" id="PF01026">
    <property type="entry name" value="TatD_DNase"/>
    <property type="match status" value="1"/>
</dbReference>
<dbReference type="SUPFAM" id="SSF51556">
    <property type="entry name" value="Metallo-dependent hydrolases"/>
    <property type="match status" value="1"/>
</dbReference>
<evidence type="ECO:0000256" key="5">
    <source>
        <dbReference type="ARBA" id="ARBA00022801"/>
    </source>
</evidence>
<dbReference type="EMBL" id="LNIX01000009">
    <property type="protein sequence ID" value="OXA50046.1"/>
    <property type="molecule type" value="Genomic_DNA"/>
</dbReference>
<evidence type="ECO:0000256" key="4">
    <source>
        <dbReference type="ARBA" id="ARBA00022723"/>
    </source>
</evidence>
<sequence>MITLLNNSLNYLHPPAPTLSIVSSSTAPLILRVAFIGRKTVFNLSALSLPQLQLCHRHCSHNYNKLRRCHNKRHENRVSIHTASRPGADTTTKKSERVNRFLQNFDRNSMASANNNLEKNGNCEESTDNICLNKGVGGQDGMDRFYFLIDIGANLTNKKFSRDVDSVVQRAKEAGVLKIMVTGTNILVSKEALRLTRLFPDTLFATAGIHPHDAKTFDETSIQEIESLCSNPEVVALGEIGLDFNRNFSPPEVQLEVFEKQVQLACRIKMPVFLHERDAHEEMINVLMKYQDKLPPSVLHCFTGTVSQAKAYVDLGLYIGLTGYVWKDKSEDGVRKMLMDNVIPLDRLLIETDCPFMYPNFRSAKLTPEMKQVLTQRSLNYLNRNCTFQRNEPCSLPATLEMISALMKKNPEEVAMATTYNAVKIFGLSS</sequence>
<keyword evidence="7" id="KW-0460">Magnesium</keyword>
<keyword evidence="11" id="KW-1185">Reference proteome</keyword>
<evidence type="ECO:0000256" key="6">
    <source>
        <dbReference type="ARBA" id="ARBA00022839"/>
    </source>
</evidence>
<evidence type="ECO:0000313" key="10">
    <source>
        <dbReference type="EMBL" id="OXA50046.1"/>
    </source>
</evidence>
<protein>
    <recommendedName>
        <fullName evidence="8">Deoxyribonuclease TATDN1</fullName>
    </recommendedName>
</protein>
<dbReference type="PANTHER" id="PTHR10060">
    <property type="entry name" value="TATD FAMILY DEOXYRIBONUCLEASE"/>
    <property type="match status" value="1"/>
</dbReference>
<evidence type="ECO:0000256" key="8">
    <source>
        <dbReference type="ARBA" id="ARBA00039767"/>
    </source>
</evidence>
<evidence type="ECO:0000256" key="7">
    <source>
        <dbReference type="ARBA" id="ARBA00022842"/>
    </source>
</evidence>
<dbReference type="OrthoDB" id="413993at2759"/>
<comment type="function">
    <text evidence="9">Deoxyribonuclease which catalyzes (in vitro) the decatenation of kinetoplast DNA, which are circular DNA catenated to each other, producing linear DNA molecules. Plays an important role in chromosomal segregation and cell cycle progression during eye development probably via its DNA decatenation activity.</text>
</comment>
<keyword evidence="4" id="KW-0479">Metal-binding</keyword>
<dbReference type="GO" id="GO:0046872">
    <property type="term" value="F:metal ion binding"/>
    <property type="evidence" value="ECO:0007669"/>
    <property type="project" value="UniProtKB-KW"/>
</dbReference>